<dbReference type="SMR" id="A0A6B9CRN7"/>
<organism evidence="5">
    <name type="scientific">Chouioia cunea</name>
    <dbReference type="NCBI Taxonomy" id="1570515"/>
    <lineage>
        <taxon>Eukaryota</taxon>
        <taxon>Metazoa</taxon>
        <taxon>Ecdysozoa</taxon>
        <taxon>Arthropoda</taxon>
        <taxon>Hexapoda</taxon>
        <taxon>Insecta</taxon>
        <taxon>Pterygota</taxon>
        <taxon>Neoptera</taxon>
        <taxon>Endopterygota</taxon>
        <taxon>Hymenoptera</taxon>
        <taxon>Apocrita</taxon>
        <taxon>Proctotrupomorpha</taxon>
        <taxon>Chalcidoidea</taxon>
        <taxon>Eulophidae</taxon>
        <taxon>Tetrastichinae</taxon>
        <taxon>Chouioia</taxon>
    </lineage>
</organism>
<dbReference type="Pfam" id="PF01395">
    <property type="entry name" value="PBP_GOBP"/>
    <property type="match status" value="1"/>
</dbReference>
<dbReference type="FunFam" id="1.10.238.20:FF:000001">
    <property type="entry name" value="General odorant-binding protein lush"/>
    <property type="match status" value="1"/>
</dbReference>
<dbReference type="PANTHER" id="PTHR21364">
    <property type="entry name" value="GENERAL ODORANT-BINDING PROTEIN 19A"/>
    <property type="match status" value="1"/>
</dbReference>
<proteinExistence type="evidence at transcript level"/>
<dbReference type="GO" id="GO:0005576">
    <property type="term" value="C:extracellular region"/>
    <property type="evidence" value="ECO:0007669"/>
    <property type="project" value="UniProtKB-SubCell"/>
</dbReference>
<dbReference type="Gene3D" id="1.10.238.20">
    <property type="entry name" value="Pheromone/general odorant binding protein domain"/>
    <property type="match status" value="1"/>
</dbReference>
<comment type="subcellular location">
    <subcellularLocation>
        <location evidence="1">Secreted</location>
    </subcellularLocation>
</comment>
<evidence type="ECO:0000256" key="2">
    <source>
        <dbReference type="ARBA" id="ARBA00008098"/>
    </source>
</evidence>
<dbReference type="PANTHER" id="PTHR21364:SF2">
    <property type="entry name" value="GENERAL ODORANT-BINDING PROTEIN 19A"/>
    <property type="match status" value="1"/>
</dbReference>
<keyword evidence="4" id="KW-0732">Signal</keyword>
<comment type="similarity">
    <text evidence="2">Belongs to the PBP/GOBP family.</text>
</comment>
<keyword evidence="3" id="KW-0964">Secreted</keyword>
<evidence type="ECO:0000256" key="1">
    <source>
        <dbReference type="ARBA" id="ARBA00004613"/>
    </source>
</evidence>
<dbReference type="InterPro" id="IPR006170">
    <property type="entry name" value="PBP/GOBP"/>
</dbReference>
<name>A0A6B9CRN7_9HYME</name>
<dbReference type="AlphaFoldDB" id="A0A6B9CRN7"/>
<feature type="chain" id="PRO_5025463298" evidence="4">
    <location>
        <begin position="29"/>
        <end position="150"/>
    </location>
</feature>
<dbReference type="InterPro" id="IPR036728">
    <property type="entry name" value="PBP_GOBP_sf"/>
</dbReference>
<dbReference type="GO" id="GO:0007608">
    <property type="term" value="P:sensory perception of smell"/>
    <property type="evidence" value="ECO:0007669"/>
    <property type="project" value="UniProtKB-ARBA"/>
</dbReference>
<reference evidence="5" key="1">
    <citation type="journal article" date="2019" name="Sci. Rep.">
        <title>Full-Length Transcriptome Survey and Expression Analysis of Parasitoid Wasp Chouioia cunea upon Exposure to 1-Dodecene.</title>
        <authorList>
            <person name="Pan L."/>
            <person name="Guo M."/>
            <person name="Jin X."/>
            <person name="Sun Z."/>
            <person name="Jiang H."/>
            <person name="Han J."/>
            <person name="Wang Y."/>
            <person name="Yan C."/>
            <person name="Li M."/>
        </authorList>
    </citation>
    <scope>NUCLEOTIDE SEQUENCE</scope>
</reference>
<sequence length="150" mass="16749">MEKVSNMTTYTVICILILSVHIINEAHAGASREQMEKISEGFRKTCIGKTGADLAIVQEIRNGNFIVDPLAKCYTKCIMGLMKTLTKQGQIDAEMMIKQINIMVSPDIAGHMIAGVRKCHVEVSADEPCELAWLFTKCVHDENPELFFFP</sequence>
<dbReference type="SUPFAM" id="SSF47565">
    <property type="entry name" value="Insect pheromone/odorant-binding proteins"/>
    <property type="match status" value="1"/>
</dbReference>
<evidence type="ECO:0000256" key="4">
    <source>
        <dbReference type="SAM" id="SignalP"/>
    </source>
</evidence>
<evidence type="ECO:0000256" key="3">
    <source>
        <dbReference type="ARBA" id="ARBA00022525"/>
    </source>
</evidence>
<evidence type="ECO:0000313" key="5">
    <source>
        <dbReference type="EMBL" id="QGW50299.1"/>
    </source>
</evidence>
<feature type="signal peptide" evidence="4">
    <location>
        <begin position="1"/>
        <end position="28"/>
    </location>
</feature>
<dbReference type="EMBL" id="MN616807">
    <property type="protein sequence ID" value="QGW50299.1"/>
    <property type="molecule type" value="mRNA"/>
</dbReference>
<dbReference type="SMART" id="SM00708">
    <property type="entry name" value="PhBP"/>
    <property type="match status" value="1"/>
</dbReference>
<dbReference type="GO" id="GO:0005549">
    <property type="term" value="F:odorant binding"/>
    <property type="evidence" value="ECO:0007669"/>
    <property type="project" value="InterPro"/>
</dbReference>
<accession>A0A6B9CRN7</accession>
<dbReference type="CDD" id="cd23992">
    <property type="entry name" value="PBP_GOBP"/>
    <property type="match status" value="1"/>
</dbReference>
<protein>
    <submittedName>
        <fullName evidence="5">Odorant-binding protein 3</fullName>
    </submittedName>
</protein>